<dbReference type="CDD" id="cd22160">
    <property type="entry name" value="F-box_AtFBL13-like"/>
    <property type="match status" value="1"/>
</dbReference>
<dbReference type="PANTHER" id="PTHR31900:SF34">
    <property type="entry name" value="EMB|CAB62440.1-RELATED"/>
    <property type="match status" value="1"/>
</dbReference>
<dbReference type="EMBL" id="KB870812">
    <property type="protein sequence ID" value="EOA12750.1"/>
    <property type="molecule type" value="Genomic_DNA"/>
</dbReference>
<evidence type="ECO:0000313" key="3">
    <source>
        <dbReference type="Proteomes" id="UP000029121"/>
    </source>
</evidence>
<dbReference type="Pfam" id="PF08387">
    <property type="entry name" value="FBD"/>
    <property type="match status" value="1"/>
</dbReference>
<dbReference type="PANTHER" id="PTHR31900">
    <property type="entry name" value="F-BOX/RNI SUPERFAMILY PROTEIN-RELATED"/>
    <property type="match status" value="1"/>
</dbReference>
<dbReference type="InterPro" id="IPR055411">
    <property type="entry name" value="LRR_FXL15/At3g58940/PEG3-like"/>
</dbReference>
<protein>
    <recommendedName>
        <fullName evidence="1">FBD domain-containing protein</fullName>
    </recommendedName>
</protein>
<proteinExistence type="predicted"/>
<dbReference type="SUPFAM" id="SSF52058">
    <property type="entry name" value="L domain-like"/>
    <property type="match status" value="1"/>
</dbReference>
<dbReference type="InterPro" id="IPR053781">
    <property type="entry name" value="F-box_AtFBL13-like"/>
</dbReference>
<sequence length="423" mass="48154">MGNISDLSNDLLVKILSLLPTNVAVSTCLLSKRWGPVWKLIPKLDYDDSCSAAAPLGFIENFLQLNNAPFLESFHLKLHPKITGDYAPEDYEKWVKAAVAHNVRDLELLRFFIRFVPLPRSLYTLETLVVLRLKKVSIEDVPSTTCFRSLKTLSLQHVWFSSEETITRLFSCCPILETLVVHPWGGDEVKTFAICVPWLKSLTISDMVSGYHDPINDNGFVINAPSLKYLHIVDHFSGFYSLVNMPELFKADIHIRHCDSEKLLGCLTSSRNLSLCLKPQEGAYPHGDFDQLVSLDLCALCSLDWLNLILERSPKLRALRLYQTRNWSCRNSRSVRTKWEQPMASCVPECLLVSLETVKWNCYKGTEEEKSVVMYLLKNGNSLATMSIQFLGSITLENRNQMQTELESMPRSSSRCQLSFTFT</sequence>
<organism evidence="2 3">
    <name type="scientific">Capsella rubella</name>
    <dbReference type="NCBI Taxonomy" id="81985"/>
    <lineage>
        <taxon>Eukaryota</taxon>
        <taxon>Viridiplantae</taxon>
        <taxon>Streptophyta</taxon>
        <taxon>Embryophyta</taxon>
        <taxon>Tracheophyta</taxon>
        <taxon>Spermatophyta</taxon>
        <taxon>Magnoliopsida</taxon>
        <taxon>eudicotyledons</taxon>
        <taxon>Gunneridae</taxon>
        <taxon>Pentapetalae</taxon>
        <taxon>rosids</taxon>
        <taxon>malvids</taxon>
        <taxon>Brassicales</taxon>
        <taxon>Brassicaceae</taxon>
        <taxon>Camelineae</taxon>
        <taxon>Capsella</taxon>
    </lineage>
</organism>
<dbReference type="AlphaFoldDB" id="R0GKC4"/>
<dbReference type="KEGG" id="crb:17874763"/>
<evidence type="ECO:0000259" key="1">
    <source>
        <dbReference type="SMART" id="SM00579"/>
    </source>
</evidence>
<dbReference type="InterPro" id="IPR006566">
    <property type="entry name" value="FBD"/>
</dbReference>
<dbReference type="SUPFAM" id="SSF81383">
    <property type="entry name" value="F-box domain"/>
    <property type="match status" value="1"/>
</dbReference>
<gene>
    <name evidence="2" type="ORF">CARUB_v10028431mg</name>
</gene>
<dbReference type="SMART" id="SM00579">
    <property type="entry name" value="FBD"/>
    <property type="match status" value="1"/>
</dbReference>
<feature type="domain" description="FBD" evidence="1">
    <location>
        <begin position="349"/>
        <end position="421"/>
    </location>
</feature>
<dbReference type="STRING" id="81985.R0GKC4"/>
<dbReference type="OrthoDB" id="1073753at2759"/>
<dbReference type="InterPro" id="IPR032675">
    <property type="entry name" value="LRR_dom_sf"/>
</dbReference>
<name>R0GKC4_9BRAS</name>
<dbReference type="InterPro" id="IPR050232">
    <property type="entry name" value="FBL13/AtMIF1-like"/>
</dbReference>
<keyword evidence="3" id="KW-1185">Reference proteome</keyword>
<dbReference type="Proteomes" id="UP000029121">
    <property type="component" value="Unassembled WGS sequence"/>
</dbReference>
<accession>R0GKC4</accession>
<evidence type="ECO:0000313" key="2">
    <source>
        <dbReference type="EMBL" id="EOA12750.1"/>
    </source>
</evidence>
<dbReference type="Pfam" id="PF24758">
    <property type="entry name" value="LRR_At5g56370"/>
    <property type="match status" value="1"/>
</dbReference>
<reference evidence="3" key="1">
    <citation type="journal article" date="2013" name="Nat. Genet.">
        <title>The Capsella rubella genome and the genomic consequences of rapid mating system evolution.</title>
        <authorList>
            <person name="Slotte T."/>
            <person name="Hazzouri K.M."/>
            <person name="Agren J.A."/>
            <person name="Koenig D."/>
            <person name="Maumus F."/>
            <person name="Guo Y.L."/>
            <person name="Steige K."/>
            <person name="Platts A.E."/>
            <person name="Escobar J.S."/>
            <person name="Newman L.K."/>
            <person name="Wang W."/>
            <person name="Mandakova T."/>
            <person name="Vello E."/>
            <person name="Smith L.M."/>
            <person name="Henz S.R."/>
            <person name="Steffen J."/>
            <person name="Takuno S."/>
            <person name="Brandvain Y."/>
            <person name="Coop G."/>
            <person name="Andolfatto P."/>
            <person name="Hu T.T."/>
            <person name="Blanchette M."/>
            <person name="Clark R.M."/>
            <person name="Quesneville H."/>
            <person name="Nordborg M."/>
            <person name="Gaut B.S."/>
            <person name="Lysak M.A."/>
            <person name="Jenkins J."/>
            <person name="Grimwood J."/>
            <person name="Chapman J."/>
            <person name="Prochnik S."/>
            <person name="Shu S."/>
            <person name="Rokhsar D."/>
            <person name="Schmutz J."/>
            <person name="Weigel D."/>
            <person name="Wright S.I."/>
        </authorList>
    </citation>
    <scope>NUCLEOTIDE SEQUENCE [LARGE SCALE GENOMIC DNA]</scope>
    <source>
        <strain evidence="3">cv. Monte Gargano</strain>
    </source>
</reference>
<dbReference type="Gene3D" id="3.80.10.10">
    <property type="entry name" value="Ribonuclease Inhibitor"/>
    <property type="match status" value="1"/>
</dbReference>
<dbReference type="InterPro" id="IPR036047">
    <property type="entry name" value="F-box-like_dom_sf"/>
</dbReference>